<protein>
    <submittedName>
        <fullName evidence="2">Uncharacterized protein</fullName>
    </submittedName>
</protein>
<proteinExistence type="predicted"/>
<name>A0A9E7AEN5_9ACTO</name>
<reference evidence="2" key="1">
    <citation type="submission" date="2022-05" db="EMBL/GenBank/DDBJ databases">
        <title>Using nanopore sequencing to obtain complete genomes from saliva samples.</title>
        <authorList>
            <person name="Baker J.L."/>
        </authorList>
    </citation>
    <scope>NUCLEOTIDE SEQUENCE</scope>
    <source>
        <strain evidence="2">JCVI-JB-Ag32</strain>
    </source>
</reference>
<organism evidence="2 3">
    <name type="scientific">Actinomyces graevenitzii</name>
    <dbReference type="NCBI Taxonomy" id="55565"/>
    <lineage>
        <taxon>Bacteria</taxon>
        <taxon>Bacillati</taxon>
        <taxon>Actinomycetota</taxon>
        <taxon>Actinomycetes</taxon>
        <taxon>Actinomycetales</taxon>
        <taxon>Actinomycetaceae</taxon>
        <taxon>Actinomyces</taxon>
    </lineage>
</organism>
<dbReference type="AlphaFoldDB" id="A0A9E7AEN5"/>
<dbReference type="Gene3D" id="3.40.50.720">
    <property type="entry name" value="NAD(P)-binding Rossmann-like Domain"/>
    <property type="match status" value="1"/>
</dbReference>
<accession>A0A9E7AEN5</accession>
<dbReference type="Proteomes" id="UP000830236">
    <property type="component" value="Chromosome"/>
</dbReference>
<evidence type="ECO:0000313" key="3">
    <source>
        <dbReference type="Proteomes" id="UP000830236"/>
    </source>
</evidence>
<dbReference type="KEGG" id="agh:M3I41_06320"/>
<gene>
    <name evidence="2" type="ORF">M3I41_06320</name>
</gene>
<evidence type="ECO:0000313" key="2">
    <source>
        <dbReference type="EMBL" id="UQF79208.1"/>
    </source>
</evidence>
<sequence>MSSNTYTRLLWRGDGYSQLPQGQRIGVSCYKEHKFLQALLQLYQSRGIALEQGEPPDLEAEVKQLARSLNLPLGRCWKLSHELRWALRTARSAPPARSSAPPARSSAPSARGSASPARSFAAEPTFHIFDYAHSQGALASQLEQVLMQHGFSPSPPDRRCQLLVPLGSQVLPPRLNSYFLQQNFNFLPVLARDGGWLIGPLTVPGLSQCSTCLDLYLSEADPAWPTLATQLLCQPVAASSQSVATHCINIVVQVVASFFSGSGHWLGRYLEFSQADLVGFSQVLSPHPECGCSGLQLLEPIRPVTAEAPAAPKTLQAPQTLETAKTLEAPGAVAA</sequence>
<evidence type="ECO:0000256" key="1">
    <source>
        <dbReference type="SAM" id="MobiDB-lite"/>
    </source>
</evidence>
<dbReference type="EMBL" id="CP097095">
    <property type="protein sequence ID" value="UQF79208.1"/>
    <property type="molecule type" value="Genomic_DNA"/>
</dbReference>
<feature type="region of interest" description="Disordered" evidence="1">
    <location>
        <begin position="91"/>
        <end position="116"/>
    </location>
</feature>